<dbReference type="GO" id="GO:0005524">
    <property type="term" value="F:ATP binding"/>
    <property type="evidence" value="ECO:0007669"/>
    <property type="project" value="InterPro"/>
</dbReference>
<sequence>MESKEIREISLEDLKLYTSNFSNENFIGNFQFGKVFRGKIGDHHVTVKAWMHQTRYTCFPGDNEIRLQAELILLTESRIKSHPNLPTLIGYCRQGQLAVVYDLDPIDTLHNFILRDDFSWLERMRIALQLACLLQTLHIPPDPIDETNYYIVRNIDAAHFVLDKDCNLVLCDFGMFTGGSLPEINWEKPRRKRCRRLCGCYGYIDAFISRTGKVGLIENGNEYVSKEGMHNSLVVVVGINGIDFQTLYAIVVYKQSSFGWYPEVDVYAFGVILVGLIAKKVYIVEDQAPYVGKWAKKEFAIRRSVSGEKVSLVHQSLEEDEDFEYADGLAATNLAMQCLEFVAHDRIFIDEVVEELLKLHVVRDTLRLWILGRL</sequence>
<comment type="subcellular location">
    <subcellularLocation>
        <location evidence="1">Cell membrane</location>
    </subcellularLocation>
</comment>
<accession>A0A1R3KPQ9</accession>
<protein>
    <recommendedName>
        <fullName evidence="3">Protein kinase domain-containing protein</fullName>
    </recommendedName>
</protein>
<dbReference type="OrthoDB" id="1711336at2759"/>
<dbReference type="InterPro" id="IPR011009">
    <property type="entry name" value="Kinase-like_dom_sf"/>
</dbReference>
<dbReference type="SMART" id="SM00220">
    <property type="entry name" value="S_TKc"/>
    <property type="match status" value="1"/>
</dbReference>
<dbReference type="Proteomes" id="UP000187203">
    <property type="component" value="Unassembled WGS sequence"/>
</dbReference>
<dbReference type="AlphaFoldDB" id="A0A1R3KPQ9"/>
<dbReference type="InterPro" id="IPR001245">
    <property type="entry name" value="Ser-Thr/Tyr_kinase_cat_dom"/>
</dbReference>
<dbReference type="STRING" id="93759.A0A1R3KPQ9"/>
<organism evidence="4 5">
    <name type="scientific">Corchorus olitorius</name>
    <dbReference type="NCBI Taxonomy" id="93759"/>
    <lineage>
        <taxon>Eukaryota</taxon>
        <taxon>Viridiplantae</taxon>
        <taxon>Streptophyta</taxon>
        <taxon>Embryophyta</taxon>
        <taxon>Tracheophyta</taxon>
        <taxon>Spermatophyta</taxon>
        <taxon>Magnoliopsida</taxon>
        <taxon>eudicotyledons</taxon>
        <taxon>Gunneridae</taxon>
        <taxon>Pentapetalae</taxon>
        <taxon>rosids</taxon>
        <taxon>malvids</taxon>
        <taxon>Malvales</taxon>
        <taxon>Malvaceae</taxon>
        <taxon>Grewioideae</taxon>
        <taxon>Apeibeae</taxon>
        <taxon>Corchorus</taxon>
    </lineage>
</organism>
<gene>
    <name evidence="4" type="ORF">COLO4_05876</name>
</gene>
<reference evidence="5" key="1">
    <citation type="submission" date="2013-09" db="EMBL/GenBank/DDBJ databases">
        <title>Corchorus olitorius genome sequencing.</title>
        <authorList>
            <person name="Alam M."/>
            <person name="Haque M.S."/>
            <person name="Islam M.S."/>
            <person name="Emdad E.M."/>
            <person name="Islam M.M."/>
            <person name="Ahmed B."/>
            <person name="Halim A."/>
            <person name="Hossen Q.M.M."/>
            <person name="Hossain M.Z."/>
            <person name="Ahmed R."/>
            <person name="Khan M.M."/>
            <person name="Islam R."/>
            <person name="Rashid M.M."/>
            <person name="Khan S.A."/>
            <person name="Rahman M.S."/>
            <person name="Alam M."/>
            <person name="Yahiya A.S."/>
            <person name="Khan M.S."/>
            <person name="Azam M.S."/>
            <person name="Haque T."/>
            <person name="Lashkar M.Z.H."/>
            <person name="Akhand A.I."/>
            <person name="Morshed G."/>
            <person name="Roy S."/>
            <person name="Uddin K.S."/>
            <person name="Rabeya T."/>
            <person name="Hossain A.S."/>
            <person name="Chowdhury A."/>
            <person name="Snigdha A.R."/>
            <person name="Mortoza M.S."/>
            <person name="Matin S.A."/>
            <person name="Hoque S.M.E."/>
            <person name="Islam M.K."/>
            <person name="Roy D.K."/>
            <person name="Haider R."/>
            <person name="Moosa M.M."/>
            <person name="Elias S.M."/>
            <person name="Hasan A.M."/>
            <person name="Jahan S."/>
            <person name="Shafiuddin M."/>
            <person name="Mahmood N."/>
            <person name="Shommy N.S."/>
        </authorList>
    </citation>
    <scope>NUCLEOTIDE SEQUENCE [LARGE SCALE GENOMIC DNA]</scope>
    <source>
        <strain evidence="5">cv. O-4</strain>
    </source>
</reference>
<keyword evidence="2" id="KW-1003">Cell membrane</keyword>
<evidence type="ECO:0000259" key="3">
    <source>
        <dbReference type="PROSITE" id="PS50011"/>
    </source>
</evidence>
<dbReference type="PROSITE" id="PS50011">
    <property type="entry name" value="PROTEIN_KINASE_DOM"/>
    <property type="match status" value="1"/>
</dbReference>
<dbReference type="GO" id="GO:0005886">
    <property type="term" value="C:plasma membrane"/>
    <property type="evidence" value="ECO:0007669"/>
    <property type="project" value="UniProtKB-SubCell"/>
</dbReference>
<dbReference type="PANTHER" id="PTHR45621">
    <property type="entry name" value="OS01G0588500 PROTEIN-RELATED"/>
    <property type="match status" value="1"/>
</dbReference>
<dbReference type="EMBL" id="AWUE01012497">
    <property type="protein sequence ID" value="OMP09029.1"/>
    <property type="molecule type" value="Genomic_DNA"/>
</dbReference>
<feature type="domain" description="Protein kinase" evidence="3">
    <location>
        <begin position="21"/>
        <end position="363"/>
    </location>
</feature>
<dbReference type="InterPro" id="IPR050823">
    <property type="entry name" value="Plant_Ser_Thr_Prot_Kinase"/>
</dbReference>
<dbReference type="InterPro" id="IPR000719">
    <property type="entry name" value="Prot_kinase_dom"/>
</dbReference>
<evidence type="ECO:0000313" key="5">
    <source>
        <dbReference type="Proteomes" id="UP000187203"/>
    </source>
</evidence>
<name>A0A1R3KPQ9_9ROSI</name>
<evidence type="ECO:0000256" key="2">
    <source>
        <dbReference type="ARBA" id="ARBA00022475"/>
    </source>
</evidence>
<comment type="caution">
    <text evidence="4">The sequence shown here is derived from an EMBL/GenBank/DDBJ whole genome shotgun (WGS) entry which is preliminary data.</text>
</comment>
<dbReference type="SUPFAM" id="SSF56112">
    <property type="entry name" value="Protein kinase-like (PK-like)"/>
    <property type="match status" value="1"/>
</dbReference>
<evidence type="ECO:0000256" key="1">
    <source>
        <dbReference type="ARBA" id="ARBA00004236"/>
    </source>
</evidence>
<keyword evidence="5" id="KW-1185">Reference proteome</keyword>
<dbReference type="Pfam" id="PF07714">
    <property type="entry name" value="PK_Tyr_Ser-Thr"/>
    <property type="match status" value="1"/>
</dbReference>
<keyword evidence="2" id="KW-0472">Membrane</keyword>
<dbReference type="Gene3D" id="1.10.510.10">
    <property type="entry name" value="Transferase(Phosphotransferase) domain 1"/>
    <property type="match status" value="1"/>
</dbReference>
<dbReference type="Gene3D" id="3.30.200.20">
    <property type="entry name" value="Phosphorylase Kinase, domain 1"/>
    <property type="match status" value="1"/>
</dbReference>
<evidence type="ECO:0000313" key="4">
    <source>
        <dbReference type="EMBL" id="OMP09029.1"/>
    </source>
</evidence>
<dbReference type="GO" id="GO:0004672">
    <property type="term" value="F:protein kinase activity"/>
    <property type="evidence" value="ECO:0007669"/>
    <property type="project" value="InterPro"/>
</dbReference>
<proteinExistence type="predicted"/>